<accession>A0A9D6Z4G9</accession>
<gene>
    <name evidence="3" type="ORF">HY912_15640</name>
</gene>
<evidence type="ECO:0000256" key="2">
    <source>
        <dbReference type="ARBA" id="ARBA00022729"/>
    </source>
</evidence>
<sequence length="46" mass="5567">MKKWLVISVALLMLSGCSFKKAWKWIDEMDWERDDQTISVVDFFIR</sequence>
<organism evidence="3 4">
    <name type="scientific">Desulfomonile tiedjei</name>
    <dbReference type="NCBI Taxonomy" id="2358"/>
    <lineage>
        <taxon>Bacteria</taxon>
        <taxon>Pseudomonadati</taxon>
        <taxon>Thermodesulfobacteriota</taxon>
        <taxon>Desulfomonilia</taxon>
        <taxon>Desulfomonilales</taxon>
        <taxon>Desulfomonilaceae</taxon>
        <taxon>Desulfomonile</taxon>
    </lineage>
</organism>
<dbReference type="Pfam" id="PF08139">
    <property type="entry name" value="LPAM_1"/>
    <property type="match status" value="1"/>
</dbReference>
<dbReference type="InterPro" id="IPR012640">
    <property type="entry name" value="Membr_lipoprot_lipid_attach_CS"/>
</dbReference>
<evidence type="ECO:0000313" key="4">
    <source>
        <dbReference type="Proteomes" id="UP000807825"/>
    </source>
</evidence>
<protein>
    <recommendedName>
        <fullName evidence="1">Type IV secretion system putative lipoprotein virB7</fullName>
    </recommendedName>
</protein>
<dbReference type="AlphaFoldDB" id="A0A9D6Z4G9"/>
<dbReference type="EMBL" id="JACRDE010000408">
    <property type="protein sequence ID" value="MBI5250920.1"/>
    <property type="molecule type" value="Genomic_DNA"/>
</dbReference>
<evidence type="ECO:0000256" key="1">
    <source>
        <dbReference type="ARBA" id="ARBA00017922"/>
    </source>
</evidence>
<reference evidence="3" key="1">
    <citation type="submission" date="2020-07" db="EMBL/GenBank/DDBJ databases">
        <title>Huge and variable diversity of episymbiotic CPR bacteria and DPANN archaea in groundwater ecosystems.</title>
        <authorList>
            <person name="He C.Y."/>
            <person name="Keren R."/>
            <person name="Whittaker M."/>
            <person name="Farag I.F."/>
            <person name="Doudna J."/>
            <person name="Cate J.H.D."/>
            <person name="Banfield J.F."/>
        </authorList>
    </citation>
    <scope>NUCLEOTIDE SEQUENCE</scope>
    <source>
        <strain evidence="3">NC_groundwater_1664_Pr3_B-0.1um_52_9</strain>
    </source>
</reference>
<evidence type="ECO:0000313" key="3">
    <source>
        <dbReference type="EMBL" id="MBI5250920.1"/>
    </source>
</evidence>
<proteinExistence type="predicted"/>
<comment type="caution">
    <text evidence="3">The sequence shown here is derived from an EMBL/GenBank/DDBJ whole genome shotgun (WGS) entry which is preliminary data.</text>
</comment>
<keyword evidence="2" id="KW-0732">Signal</keyword>
<name>A0A9D6Z4G9_9BACT</name>
<dbReference type="Proteomes" id="UP000807825">
    <property type="component" value="Unassembled WGS sequence"/>
</dbReference>
<dbReference type="PROSITE" id="PS51257">
    <property type="entry name" value="PROKAR_LIPOPROTEIN"/>
    <property type="match status" value="1"/>
</dbReference>